<evidence type="ECO:0008006" key="2">
    <source>
        <dbReference type="Google" id="ProtNLM"/>
    </source>
</evidence>
<dbReference type="Gene3D" id="3.40.50.300">
    <property type="entry name" value="P-loop containing nucleotide triphosphate hydrolases"/>
    <property type="match status" value="1"/>
</dbReference>
<proteinExistence type="predicted"/>
<dbReference type="PANTHER" id="PTHR47642:SF5">
    <property type="entry name" value="ATP-DEPENDENT DNA HELICASE"/>
    <property type="match status" value="1"/>
</dbReference>
<dbReference type="OrthoDB" id="7470624at2759"/>
<dbReference type="InterPro" id="IPR027417">
    <property type="entry name" value="P-loop_NTPase"/>
</dbReference>
<dbReference type="SUPFAM" id="SSF52540">
    <property type="entry name" value="P-loop containing nucleoside triphosphate hydrolases"/>
    <property type="match status" value="1"/>
</dbReference>
<sequence length="167" mass="18651">MLARTARVMLTSNLWVEVGLVNGAMGTVEAICYKETMPPHLPVAVMVRFDHYTGPTVHDGTVPITPIRHNWSSSGGQCSRLQLPLKLAWAVTIHKSQGLTLDKVVIDVGKKEFSCGLTFVACSRVRKLKDILFMPLFPLPRLNQRLLSLQETTAEPTIEDTSHMEWI</sequence>
<name>A0A1X7SFP1_AMPQE</name>
<dbReference type="CDD" id="cd18809">
    <property type="entry name" value="SF1_C_RecD"/>
    <property type="match status" value="1"/>
</dbReference>
<accession>A0A1X7SFP1</accession>
<evidence type="ECO:0000313" key="1">
    <source>
        <dbReference type="EnsemblMetazoa" id="Aqu2.1.00851_001"/>
    </source>
</evidence>
<reference evidence="1" key="1">
    <citation type="submission" date="2017-05" db="UniProtKB">
        <authorList>
            <consortium name="EnsemblMetazoa"/>
        </authorList>
    </citation>
    <scope>IDENTIFICATION</scope>
</reference>
<dbReference type="InterPro" id="IPR051055">
    <property type="entry name" value="PIF1_helicase"/>
</dbReference>
<dbReference type="PANTHER" id="PTHR47642">
    <property type="entry name" value="ATP-DEPENDENT DNA HELICASE"/>
    <property type="match status" value="1"/>
</dbReference>
<organism evidence="1">
    <name type="scientific">Amphimedon queenslandica</name>
    <name type="common">Sponge</name>
    <dbReference type="NCBI Taxonomy" id="400682"/>
    <lineage>
        <taxon>Eukaryota</taxon>
        <taxon>Metazoa</taxon>
        <taxon>Porifera</taxon>
        <taxon>Demospongiae</taxon>
        <taxon>Heteroscleromorpha</taxon>
        <taxon>Haplosclerida</taxon>
        <taxon>Niphatidae</taxon>
        <taxon>Amphimedon</taxon>
    </lineage>
</organism>
<dbReference type="InParanoid" id="A0A1X7SFP1"/>
<protein>
    <recommendedName>
        <fullName evidence="2">ATP-dependent DNA helicase</fullName>
    </recommendedName>
</protein>
<dbReference type="AlphaFoldDB" id="A0A1X7SFP1"/>
<dbReference type="EnsemblMetazoa" id="Aqu2.1.00851_001">
    <property type="protein sequence ID" value="Aqu2.1.00851_001"/>
    <property type="gene ID" value="Aqu2.1.00851"/>
</dbReference>